<feature type="signal peptide" evidence="8">
    <location>
        <begin position="1"/>
        <end position="36"/>
    </location>
</feature>
<dbReference type="Gene3D" id="2.60.40.10">
    <property type="entry name" value="Immunoglobulins"/>
    <property type="match status" value="1"/>
</dbReference>
<protein>
    <submittedName>
        <fullName evidence="11">Uncharacterized protein LOC108676717</fullName>
    </submittedName>
</protein>
<dbReference type="SMART" id="SM00082">
    <property type="entry name" value="LRRCT"/>
    <property type="match status" value="1"/>
</dbReference>
<keyword evidence="7" id="KW-0812">Transmembrane</keyword>
<evidence type="ECO:0000313" key="10">
    <source>
        <dbReference type="Proteomes" id="UP000694843"/>
    </source>
</evidence>
<sequence>MITCQPKLKPNTSAQFSYRLCIYLGVIASLCMGTQSACPKLCHCKWRDGKETVACPGADFIDIPRGLDSSTQVLDLRKNNLGILPDDAFLDTGLVNLQKVWLNFCKLKLIIDGAFRHLANLIELDLSDNLLSTIPSNPLADVSGLRNLLIARNVITKIPEEAFKSVPLLVKLDLSHNNISSVHQNAFAFLNRLEDLKLSFNKLTTLPVNVLHPLAVLHGLHVDNNPWNCNCHLRLLRQWLLQRNVPASIPPQCESPERLKGRKWRTLNEDEFVCVPLLTAVAQKVIASHGDNVTLACKVETDDGAPVTWLVGEKAVVNASEEAQRKYSVLELGTAGDGARVSNLTIEGAAVQDQGTYRCVAENKAGRVETNLTLKVSEEASEVQFVAKKIKPVFPQWIYGVIAGASGMILVIVLIITFRFRRKRIETNKDRLVNVELGGRDNADADSSSESLSQTVQFISSDQMCRQDTQCSSLSDEDMPRCSLSRDDPSDHMSAQSCDTKKINRLPPISYVNAPNMYLPMNAEVIDLTHLEAILGNQFNQMNAPNLFLQNPPRFPDLLNLPGSSSMTPSTICKSVNVSGKKGNLMMDSRDQSGAFCQASLPSISSVKGNFVPSTSSNCESRPTQLPFTAAAAASTTSRRVVHFAESPQTSTSDQQQIQHGVPASPDTAHLLQFHVAQLYKFLQEYKMLQEQLKAFRSEQNNGNPLASSINPSISSCLSTPAPDIQSSIEYLLAHQASIPSPVVDTINQLTTSRESNDDTSPVDVSIVSRLPPPANCSSSPIDSDLDMHIIPPPSDHMNGTSFENNPSISPENNVN</sequence>
<keyword evidence="1" id="KW-0433">Leucine-rich repeat</keyword>
<feature type="chain" id="PRO_5034273022" evidence="8">
    <location>
        <begin position="37"/>
        <end position="816"/>
    </location>
</feature>
<keyword evidence="3" id="KW-0677">Repeat</keyword>
<dbReference type="PROSITE" id="PS51450">
    <property type="entry name" value="LRR"/>
    <property type="match status" value="2"/>
</dbReference>
<dbReference type="InterPro" id="IPR003599">
    <property type="entry name" value="Ig_sub"/>
</dbReference>
<evidence type="ECO:0000256" key="8">
    <source>
        <dbReference type="SAM" id="SignalP"/>
    </source>
</evidence>
<dbReference type="InterPro" id="IPR003598">
    <property type="entry name" value="Ig_sub2"/>
</dbReference>
<evidence type="ECO:0000256" key="3">
    <source>
        <dbReference type="ARBA" id="ARBA00022737"/>
    </source>
</evidence>
<dbReference type="PROSITE" id="PS50835">
    <property type="entry name" value="IG_LIKE"/>
    <property type="match status" value="1"/>
</dbReference>
<dbReference type="PANTHER" id="PTHR45842:SF12">
    <property type="entry name" value="KEKKON 5, ISOFORM A"/>
    <property type="match status" value="1"/>
</dbReference>
<dbReference type="PANTHER" id="PTHR45842">
    <property type="entry name" value="SYNAPTIC ADHESION-LIKE MOLECULE SALM"/>
    <property type="match status" value="1"/>
</dbReference>
<organism evidence="10 11">
    <name type="scientific">Hyalella azteca</name>
    <name type="common">Amphipod</name>
    <dbReference type="NCBI Taxonomy" id="294128"/>
    <lineage>
        <taxon>Eukaryota</taxon>
        <taxon>Metazoa</taxon>
        <taxon>Ecdysozoa</taxon>
        <taxon>Arthropoda</taxon>
        <taxon>Crustacea</taxon>
        <taxon>Multicrustacea</taxon>
        <taxon>Malacostraca</taxon>
        <taxon>Eumalacostraca</taxon>
        <taxon>Peracarida</taxon>
        <taxon>Amphipoda</taxon>
        <taxon>Senticaudata</taxon>
        <taxon>Talitrida</taxon>
        <taxon>Talitroidea</taxon>
        <taxon>Hyalellidae</taxon>
        <taxon>Hyalella</taxon>
    </lineage>
</organism>
<dbReference type="GeneID" id="108676717"/>
<evidence type="ECO:0000256" key="6">
    <source>
        <dbReference type="SAM" id="MobiDB-lite"/>
    </source>
</evidence>
<proteinExistence type="predicted"/>
<feature type="transmembrane region" description="Helical" evidence="7">
    <location>
        <begin position="397"/>
        <end position="420"/>
    </location>
</feature>
<dbReference type="Proteomes" id="UP000694843">
    <property type="component" value="Unplaced"/>
</dbReference>
<dbReference type="KEGG" id="hazt:108676717"/>
<dbReference type="InterPro" id="IPR050467">
    <property type="entry name" value="LRFN"/>
</dbReference>
<keyword evidence="4" id="KW-1015">Disulfide bond</keyword>
<dbReference type="InterPro" id="IPR001611">
    <property type="entry name" value="Leu-rich_rpt"/>
</dbReference>
<dbReference type="CDD" id="cd00096">
    <property type="entry name" value="Ig"/>
    <property type="match status" value="1"/>
</dbReference>
<keyword evidence="10" id="KW-1185">Reference proteome</keyword>
<accession>A0A8B7P5H1</accession>
<evidence type="ECO:0000256" key="7">
    <source>
        <dbReference type="SAM" id="Phobius"/>
    </source>
</evidence>
<dbReference type="SMART" id="SM00408">
    <property type="entry name" value="IGc2"/>
    <property type="match status" value="1"/>
</dbReference>
<dbReference type="InterPro" id="IPR007110">
    <property type="entry name" value="Ig-like_dom"/>
</dbReference>
<feature type="region of interest" description="Disordered" evidence="6">
    <location>
        <begin position="792"/>
        <end position="816"/>
    </location>
</feature>
<dbReference type="FunFam" id="3.80.10.10:FF:000082">
    <property type="entry name" value="Leucine-rich repeat-containing 24"/>
    <property type="match status" value="1"/>
</dbReference>
<evidence type="ECO:0000256" key="4">
    <source>
        <dbReference type="ARBA" id="ARBA00023157"/>
    </source>
</evidence>
<gene>
    <name evidence="11" type="primary">LOC108676717</name>
</gene>
<feature type="compositionally biased region" description="Basic and acidic residues" evidence="6">
    <location>
        <begin position="478"/>
        <end position="491"/>
    </location>
</feature>
<feature type="region of interest" description="Disordered" evidence="6">
    <location>
        <begin position="469"/>
        <end position="497"/>
    </location>
</feature>
<evidence type="ECO:0000256" key="2">
    <source>
        <dbReference type="ARBA" id="ARBA00022729"/>
    </source>
</evidence>
<dbReference type="InterPro" id="IPR013783">
    <property type="entry name" value="Ig-like_fold"/>
</dbReference>
<dbReference type="OrthoDB" id="643377at2759"/>
<dbReference type="SMART" id="SM00409">
    <property type="entry name" value="IG"/>
    <property type="match status" value="1"/>
</dbReference>
<name>A0A8B7P5H1_HYAAZ</name>
<dbReference type="InterPro" id="IPR000483">
    <property type="entry name" value="Cys-rich_flank_reg_C"/>
</dbReference>
<reference evidence="11" key="1">
    <citation type="submission" date="2025-08" db="UniProtKB">
        <authorList>
            <consortium name="RefSeq"/>
        </authorList>
    </citation>
    <scope>IDENTIFICATION</scope>
    <source>
        <tissue evidence="11">Whole organism</tissue>
    </source>
</reference>
<evidence type="ECO:0000259" key="9">
    <source>
        <dbReference type="PROSITE" id="PS50835"/>
    </source>
</evidence>
<evidence type="ECO:0000313" key="11">
    <source>
        <dbReference type="RefSeq" id="XP_018020336.1"/>
    </source>
</evidence>
<dbReference type="InterPro" id="IPR036179">
    <property type="entry name" value="Ig-like_dom_sf"/>
</dbReference>
<keyword evidence="7" id="KW-1133">Transmembrane helix</keyword>
<dbReference type="SUPFAM" id="SSF52058">
    <property type="entry name" value="L domain-like"/>
    <property type="match status" value="1"/>
</dbReference>
<dbReference type="Pfam" id="PF13855">
    <property type="entry name" value="LRR_8"/>
    <property type="match status" value="1"/>
</dbReference>
<dbReference type="SMART" id="SM00369">
    <property type="entry name" value="LRR_TYP"/>
    <property type="match status" value="6"/>
</dbReference>
<dbReference type="RefSeq" id="XP_018020336.1">
    <property type="nucleotide sequence ID" value="XM_018164847.2"/>
</dbReference>
<dbReference type="AlphaFoldDB" id="A0A8B7P5H1"/>
<dbReference type="InterPro" id="IPR003591">
    <property type="entry name" value="Leu-rich_rpt_typical-subtyp"/>
</dbReference>
<evidence type="ECO:0000256" key="1">
    <source>
        <dbReference type="ARBA" id="ARBA00022614"/>
    </source>
</evidence>
<feature type="compositionally biased region" description="Polar residues" evidence="6">
    <location>
        <begin position="798"/>
        <end position="816"/>
    </location>
</feature>
<dbReference type="InterPro" id="IPR013098">
    <property type="entry name" value="Ig_I-set"/>
</dbReference>
<keyword evidence="7" id="KW-0472">Membrane</keyword>
<evidence type="ECO:0000256" key="5">
    <source>
        <dbReference type="ARBA" id="ARBA00023180"/>
    </source>
</evidence>
<dbReference type="Pfam" id="PF07679">
    <property type="entry name" value="I-set"/>
    <property type="match status" value="1"/>
</dbReference>
<feature type="domain" description="Ig-like" evidence="9">
    <location>
        <begin position="276"/>
        <end position="377"/>
    </location>
</feature>
<keyword evidence="5" id="KW-0325">Glycoprotein</keyword>
<dbReference type="SUPFAM" id="SSF48726">
    <property type="entry name" value="Immunoglobulin"/>
    <property type="match status" value="1"/>
</dbReference>
<keyword evidence="2 8" id="KW-0732">Signal</keyword>
<dbReference type="Gene3D" id="3.80.10.10">
    <property type="entry name" value="Ribonuclease Inhibitor"/>
    <property type="match status" value="2"/>
</dbReference>
<dbReference type="InterPro" id="IPR032675">
    <property type="entry name" value="LRR_dom_sf"/>
</dbReference>